<organism evidence="11 12">
    <name type="scientific">Acidovorax kalamii</name>
    <dbReference type="NCBI Taxonomy" id="2004485"/>
    <lineage>
        <taxon>Bacteria</taxon>
        <taxon>Pseudomonadati</taxon>
        <taxon>Pseudomonadota</taxon>
        <taxon>Betaproteobacteria</taxon>
        <taxon>Burkholderiales</taxon>
        <taxon>Comamonadaceae</taxon>
        <taxon>Acidovorax</taxon>
    </lineage>
</organism>
<keyword evidence="4 9" id="KW-0997">Cell inner membrane</keyword>
<dbReference type="PROSITE" id="PS51257">
    <property type="entry name" value="PROKAR_LIPOPROTEIN"/>
    <property type="match status" value="1"/>
</dbReference>
<evidence type="ECO:0000259" key="10">
    <source>
        <dbReference type="Pfam" id="PF04290"/>
    </source>
</evidence>
<evidence type="ECO:0000256" key="9">
    <source>
        <dbReference type="RuleBase" id="RU369079"/>
    </source>
</evidence>
<evidence type="ECO:0000256" key="7">
    <source>
        <dbReference type="ARBA" id="ARBA00023136"/>
    </source>
</evidence>
<evidence type="ECO:0000256" key="3">
    <source>
        <dbReference type="ARBA" id="ARBA00022475"/>
    </source>
</evidence>
<sequence>MKNAFLTFERWTTFIAMLGACAMLALSASLGMFQILMRFVLEQPAEWTEVLIRFSLIWMVFLAIPAAFRQGAMVSVDVLYRWSPPALRRVLDWVVALAALALIGIVIWYGWDYAQRGGVQSMAGLESVSMFWAYLAMPVGGVFCAVGIIGNLIDPLRMELETAQ</sequence>
<evidence type="ECO:0000256" key="2">
    <source>
        <dbReference type="ARBA" id="ARBA00022448"/>
    </source>
</evidence>
<keyword evidence="3" id="KW-1003">Cell membrane</keyword>
<feature type="transmembrane region" description="Helical" evidence="9">
    <location>
        <begin position="12"/>
        <end position="30"/>
    </location>
</feature>
<keyword evidence="5 9" id="KW-0812">Transmembrane</keyword>
<dbReference type="PANTHER" id="PTHR35011">
    <property type="entry name" value="2,3-DIKETO-L-GULONATE TRAP TRANSPORTER SMALL PERMEASE PROTEIN YIAM"/>
    <property type="match status" value="1"/>
</dbReference>
<name>A0A235EJQ7_9BURK</name>
<evidence type="ECO:0000313" key="11">
    <source>
        <dbReference type="EMBL" id="OYD49220.1"/>
    </source>
</evidence>
<keyword evidence="7 9" id="KW-0472">Membrane</keyword>
<dbReference type="PANTHER" id="PTHR35011:SF2">
    <property type="entry name" value="2,3-DIKETO-L-GULONATE TRAP TRANSPORTER SMALL PERMEASE PROTEIN YIAM"/>
    <property type="match status" value="1"/>
</dbReference>
<evidence type="ECO:0000256" key="8">
    <source>
        <dbReference type="ARBA" id="ARBA00038436"/>
    </source>
</evidence>
<dbReference type="Proteomes" id="UP000215441">
    <property type="component" value="Unassembled WGS sequence"/>
</dbReference>
<evidence type="ECO:0000256" key="1">
    <source>
        <dbReference type="ARBA" id="ARBA00004429"/>
    </source>
</evidence>
<proteinExistence type="inferred from homology"/>
<evidence type="ECO:0000256" key="5">
    <source>
        <dbReference type="ARBA" id="ARBA00022692"/>
    </source>
</evidence>
<keyword evidence="2 9" id="KW-0813">Transport</keyword>
<dbReference type="GO" id="GO:0005886">
    <property type="term" value="C:plasma membrane"/>
    <property type="evidence" value="ECO:0007669"/>
    <property type="project" value="UniProtKB-SubCell"/>
</dbReference>
<dbReference type="Pfam" id="PF04290">
    <property type="entry name" value="DctQ"/>
    <property type="match status" value="1"/>
</dbReference>
<dbReference type="RefSeq" id="WP_094290636.1">
    <property type="nucleotide sequence ID" value="NZ_NOIG01000010.1"/>
</dbReference>
<feature type="transmembrane region" description="Helical" evidence="9">
    <location>
        <begin position="50"/>
        <end position="69"/>
    </location>
</feature>
<dbReference type="GO" id="GO:0022857">
    <property type="term" value="F:transmembrane transporter activity"/>
    <property type="evidence" value="ECO:0007669"/>
    <property type="project" value="UniProtKB-UniRule"/>
</dbReference>
<dbReference type="OrthoDB" id="2085311at2"/>
<feature type="transmembrane region" description="Helical" evidence="9">
    <location>
        <begin position="131"/>
        <end position="153"/>
    </location>
</feature>
<protein>
    <recommendedName>
        <fullName evidence="9">TRAP transporter small permease protein</fullName>
    </recommendedName>
</protein>
<dbReference type="GO" id="GO:0015740">
    <property type="term" value="P:C4-dicarboxylate transport"/>
    <property type="evidence" value="ECO:0007669"/>
    <property type="project" value="TreeGrafter"/>
</dbReference>
<gene>
    <name evidence="11" type="ORF">CBY09_16310</name>
</gene>
<comment type="subunit">
    <text evidence="9">The complex comprises the extracytoplasmic solute receptor protein and the two transmembrane proteins.</text>
</comment>
<accession>A0A235EJQ7</accession>
<comment type="subcellular location">
    <subcellularLocation>
        <location evidence="1 9">Cell inner membrane</location>
        <topology evidence="1 9">Multi-pass membrane protein</topology>
    </subcellularLocation>
</comment>
<evidence type="ECO:0000313" key="12">
    <source>
        <dbReference type="Proteomes" id="UP000215441"/>
    </source>
</evidence>
<dbReference type="InterPro" id="IPR055348">
    <property type="entry name" value="DctQ"/>
</dbReference>
<comment type="similarity">
    <text evidence="8 9">Belongs to the TRAP transporter small permease family.</text>
</comment>
<dbReference type="AlphaFoldDB" id="A0A235EJQ7"/>
<comment type="function">
    <text evidence="9">Part of the tripartite ATP-independent periplasmic (TRAP) transport system.</text>
</comment>
<reference evidence="11 12" key="1">
    <citation type="submission" date="2017-07" db="EMBL/GenBank/DDBJ databases">
        <title>Acidovorax KNDSW TSA 6 genome sequence and assembly.</title>
        <authorList>
            <person name="Mayilraj S."/>
        </authorList>
    </citation>
    <scope>NUCLEOTIDE SEQUENCE [LARGE SCALE GENOMIC DNA]</scope>
    <source>
        <strain evidence="11 12">KNDSW-TSA6</strain>
    </source>
</reference>
<keyword evidence="12" id="KW-1185">Reference proteome</keyword>
<comment type="caution">
    <text evidence="11">The sequence shown here is derived from an EMBL/GenBank/DDBJ whole genome shotgun (WGS) entry which is preliminary data.</text>
</comment>
<evidence type="ECO:0000256" key="6">
    <source>
        <dbReference type="ARBA" id="ARBA00022989"/>
    </source>
</evidence>
<evidence type="ECO:0000256" key="4">
    <source>
        <dbReference type="ARBA" id="ARBA00022519"/>
    </source>
</evidence>
<feature type="transmembrane region" description="Helical" evidence="9">
    <location>
        <begin position="90"/>
        <end position="111"/>
    </location>
</feature>
<keyword evidence="6 9" id="KW-1133">Transmembrane helix</keyword>
<dbReference type="InterPro" id="IPR007387">
    <property type="entry name" value="TRAP_DctQ"/>
</dbReference>
<dbReference type="EMBL" id="NOIG01000010">
    <property type="protein sequence ID" value="OYD49220.1"/>
    <property type="molecule type" value="Genomic_DNA"/>
</dbReference>
<feature type="domain" description="Tripartite ATP-independent periplasmic transporters DctQ component" evidence="10">
    <location>
        <begin position="31"/>
        <end position="157"/>
    </location>
</feature>